<dbReference type="CDD" id="cd00834">
    <property type="entry name" value="KAS_I_II"/>
    <property type="match status" value="1"/>
</dbReference>
<dbReference type="Pfam" id="PF00109">
    <property type="entry name" value="ketoacyl-synt"/>
    <property type="match status" value="1"/>
</dbReference>
<evidence type="ECO:0000313" key="6">
    <source>
        <dbReference type="EMBL" id="CAE2270411.1"/>
    </source>
</evidence>
<dbReference type="Gene3D" id="3.40.47.10">
    <property type="match status" value="2"/>
</dbReference>
<dbReference type="GO" id="GO:0004315">
    <property type="term" value="F:3-oxoacyl-[acyl-carrier-protein] synthase activity"/>
    <property type="evidence" value="ECO:0007669"/>
    <property type="project" value="UniProtKB-EC"/>
</dbReference>
<dbReference type="InterPro" id="IPR016039">
    <property type="entry name" value="Thiolase-like"/>
</dbReference>
<dbReference type="SMART" id="SM00825">
    <property type="entry name" value="PKS_KS"/>
    <property type="match status" value="1"/>
</dbReference>
<dbReference type="InterPro" id="IPR014031">
    <property type="entry name" value="Ketoacyl_synth_C"/>
</dbReference>
<dbReference type="InterPro" id="IPR000794">
    <property type="entry name" value="Beta-ketoacyl_synthase"/>
</dbReference>
<dbReference type="PROSITE" id="PS52004">
    <property type="entry name" value="KS3_2"/>
    <property type="match status" value="1"/>
</dbReference>
<dbReference type="PANTHER" id="PTHR11712:SF336">
    <property type="entry name" value="3-OXOACYL-[ACYL-CARRIER-PROTEIN] SYNTHASE, MITOCHONDRIAL"/>
    <property type="match status" value="1"/>
</dbReference>
<dbReference type="PANTHER" id="PTHR11712">
    <property type="entry name" value="POLYKETIDE SYNTHASE-RELATED"/>
    <property type="match status" value="1"/>
</dbReference>
<evidence type="ECO:0000256" key="3">
    <source>
        <dbReference type="ARBA" id="ARBA00022679"/>
    </source>
</evidence>
<dbReference type="Pfam" id="PF02801">
    <property type="entry name" value="Ketoacyl-synt_C"/>
    <property type="match status" value="1"/>
</dbReference>
<dbReference type="InterPro" id="IPR014030">
    <property type="entry name" value="Ketoacyl_synth_N"/>
</dbReference>
<dbReference type="EMBL" id="HBKN01008737">
    <property type="protein sequence ID" value="CAE2270411.1"/>
    <property type="molecule type" value="Transcribed_RNA"/>
</dbReference>
<keyword evidence="3 4" id="KW-0808">Transferase</keyword>
<protein>
    <recommendedName>
        <fullName evidence="2">beta-ketoacyl-[acyl-carrier-protein] synthase I</fullName>
        <ecNumber evidence="2">2.3.1.41</ecNumber>
    </recommendedName>
</protein>
<name>A0A7S4JQ36_GUITH</name>
<evidence type="ECO:0000256" key="4">
    <source>
        <dbReference type="RuleBase" id="RU003694"/>
    </source>
</evidence>
<comment type="similarity">
    <text evidence="1 4">Belongs to the thiolase-like superfamily. Beta-ketoacyl-ACP synthases family.</text>
</comment>
<dbReference type="EC" id="2.3.1.41" evidence="2"/>
<gene>
    <name evidence="6" type="ORF">GTHE00462_LOCUS6855</name>
</gene>
<proteinExistence type="inferred from homology"/>
<feature type="domain" description="Ketosynthase family 3 (KS3)" evidence="5">
    <location>
        <begin position="8"/>
        <end position="463"/>
    </location>
</feature>
<evidence type="ECO:0000256" key="2">
    <source>
        <dbReference type="ARBA" id="ARBA00013191"/>
    </source>
</evidence>
<dbReference type="GO" id="GO:0006633">
    <property type="term" value="P:fatty acid biosynthetic process"/>
    <property type="evidence" value="ECO:0007669"/>
    <property type="project" value="TreeGrafter"/>
</dbReference>
<organism evidence="6">
    <name type="scientific">Guillardia theta</name>
    <name type="common">Cryptophyte</name>
    <name type="synonym">Cryptomonas phi</name>
    <dbReference type="NCBI Taxonomy" id="55529"/>
    <lineage>
        <taxon>Eukaryota</taxon>
        <taxon>Cryptophyceae</taxon>
        <taxon>Pyrenomonadales</taxon>
        <taxon>Geminigeraceae</taxon>
        <taxon>Guillardia</taxon>
    </lineage>
</organism>
<dbReference type="AlphaFoldDB" id="A0A7S4JQ36"/>
<dbReference type="InterPro" id="IPR020841">
    <property type="entry name" value="PKS_Beta-ketoAc_synthase_dom"/>
</dbReference>
<reference evidence="6" key="1">
    <citation type="submission" date="2021-01" db="EMBL/GenBank/DDBJ databases">
        <authorList>
            <person name="Corre E."/>
            <person name="Pelletier E."/>
            <person name="Niang G."/>
            <person name="Scheremetjew M."/>
            <person name="Finn R."/>
            <person name="Kale V."/>
            <person name="Holt S."/>
            <person name="Cochrane G."/>
            <person name="Meng A."/>
            <person name="Brown T."/>
            <person name="Cohen L."/>
        </authorList>
    </citation>
    <scope>NUCLEOTIDE SEQUENCE</scope>
    <source>
        <strain evidence="6">CCMP 2712</strain>
    </source>
</reference>
<evidence type="ECO:0000259" key="5">
    <source>
        <dbReference type="PROSITE" id="PS52004"/>
    </source>
</evidence>
<evidence type="ECO:0000256" key="1">
    <source>
        <dbReference type="ARBA" id="ARBA00008467"/>
    </source>
</evidence>
<dbReference type="SUPFAM" id="SSF53901">
    <property type="entry name" value="Thiolase-like"/>
    <property type="match status" value="2"/>
</dbReference>
<accession>A0A7S4JQ36</accession>
<sequence length="464" mass="48217">MAASGGGNPRVVVTGLGIVSPVGTGSDQFFESVFADKRSFTSLPSWAEEFPCKVAGVVSDFKAEEWYKNKKEAKRQSRYMQMGIAASKLAVQDANLNTETVADKDKFGVLIASAIGGSEFFEEAGSKWQKHTEYDQLPSGAAWGDGTFAGRNSIYKGPLFVDGCKLTYEGFKKISPFIVPSFILNSASGVAAVELGAEGPNYCIGGYGGEAAGGALSIAQARRFLVSGEATIMAAGGSESCLTECIVAGYNKLSTLAKGCNEDQTHANNAFDKESKGFLLSEGSGVLLMEAEEHAKARGAKMYCEVAGVGMAQGVEMDEELGLGGMPSSEAIAQSINLALKDAKVEASAVDFVCAHGVGVPKFDKVEIEGIRQALGDNMSRAKISSVSSRVGNSLAAASGINAAVCARALRDGVVPGMTSLKHAVVDGVSFVTSAKEEVKNLEVALSVSVGLGGTATALVFKKL</sequence>